<dbReference type="SMART" id="SM00382">
    <property type="entry name" value="AAA"/>
    <property type="match status" value="1"/>
</dbReference>
<evidence type="ECO:0000256" key="1">
    <source>
        <dbReference type="ARBA" id="ARBA00006354"/>
    </source>
</evidence>
<dbReference type="Gene3D" id="3.40.50.300">
    <property type="entry name" value="P-loop containing nucleotide triphosphate hydrolases"/>
    <property type="match status" value="1"/>
</dbReference>
<dbReference type="Pfam" id="PF13335">
    <property type="entry name" value="Mg_chelatase_C"/>
    <property type="match status" value="1"/>
</dbReference>
<dbReference type="PANTHER" id="PTHR32039">
    <property type="entry name" value="MAGNESIUM-CHELATASE SUBUNIT CHLI"/>
    <property type="match status" value="1"/>
</dbReference>
<evidence type="ECO:0000313" key="4">
    <source>
        <dbReference type="Proteomes" id="UP000029628"/>
    </source>
</evidence>
<dbReference type="PANTHER" id="PTHR32039:SF7">
    <property type="entry name" value="COMPETENCE PROTEIN COMM"/>
    <property type="match status" value="1"/>
</dbReference>
<name>A0A096CS00_9FIRM</name>
<gene>
    <name evidence="3" type="ORF">HMPREF0872_00550</name>
</gene>
<dbReference type="Pfam" id="PF01078">
    <property type="entry name" value="Mg_chelatase"/>
    <property type="match status" value="1"/>
</dbReference>
<sequence length="518" mass="57694">MYAKVYGASIQGIEGQLITVEIDIAQGMPTFEIVGLPAASVKEARERVRAALKNTGYEFPMRRIIVNLAPADLRKDGAALDLAIAIGIIVATGQLKLPKKEKEKFCSSTVFIGELSLEGDIRPVTGVLAMTLGVLSDTIQTVYTSVDNAKEASYIGGNCAVGAGTLKEIMSIIEKQQDVAPRFITEIDSAMDTLQMKDMDCDFSDVRGQFLAKRGLEIAAAGFHNSMMIGPPGSGKTMLAERLMTILPRMTKEEVLEVSKIYSIAGLLPSGNLQLHRPFRKPHHTVTLKGMAGGGIPPKPGEITLAHKGILFLDEAAEFKREILEVLRQPIETRVIQVSRAGICYEYPADFLLIISMNPCPCGFYGDHEHPCICKRNDIKRYRNKLSGPLLDRIDISMDVQRPKYEDLLSTKENSESSQDIVNRVQLARNRQYERFLTTSYQFNSHMTHRDIEYFCSLSKEAQTILEEYFRTYHISARAYDKIIKVAQTIADLSDSDVIDVEHIAESITYRSSWEGIQ</sequence>
<dbReference type="SUPFAM" id="SSF54211">
    <property type="entry name" value="Ribosomal protein S5 domain 2-like"/>
    <property type="match status" value="1"/>
</dbReference>
<dbReference type="RefSeq" id="WP_038151018.1">
    <property type="nucleotide sequence ID" value="NZ_JRNT01000005.1"/>
</dbReference>
<dbReference type="eggNOG" id="COG0606">
    <property type="taxonomic scope" value="Bacteria"/>
</dbReference>
<dbReference type="InterPro" id="IPR027417">
    <property type="entry name" value="P-loop_NTPase"/>
</dbReference>
<dbReference type="Gene3D" id="3.30.230.10">
    <property type="match status" value="1"/>
</dbReference>
<dbReference type="InterPro" id="IPR045006">
    <property type="entry name" value="CHLI-like"/>
</dbReference>
<comment type="similarity">
    <text evidence="1">Belongs to the Mg-chelatase subunits D/I family. ComM subfamily.</text>
</comment>
<feature type="domain" description="AAA+ ATPase" evidence="2">
    <location>
        <begin position="222"/>
        <end position="404"/>
    </location>
</feature>
<accession>A0A096CS00</accession>
<dbReference type="GO" id="GO:0005524">
    <property type="term" value="F:ATP binding"/>
    <property type="evidence" value="ECO:0007669"/>
    <property type="project" value="InterPro"/>
</dbReference>
<dbReference type="InterPro" id="IPR000523">
    <property type="entry name" value="Mg_chelatse_chII-like_cat_dom"/>
</dbReference>
<dbReference type="InterPro" id="IPR014721">
    <property type="entry name" value="Ribsml_uS5_D2-typ_fold_subgr"/>
</dbReference>
<dbReference type="AlphaFoldDB" id="A0A096CS00"/>
<protein>
    <recommendedName>
        <fullName evidence="2">AAA+ ATPase domain-containing protein</fullName>
    </recommendedName>
</protein>
<evidence type="ECO:0000313" key="3">
    <source>
        <dbReference type="EMBL" id="KGF48124.1"/>
    </source>
</evidence>
<dbReference type="EMBL" id="JRNT01000005">
    <property type="protein sequence ID" value="KGF48124.1"/>
    <property type="molecule type" value="Genomic_DNA"/>
</dbReference>
<dbReference type="SUPFAM" id="SSF52540">
    <property type="entry name" value="P-loop containing nucleoside triphosphate hydrolases"/>
    <property type="match status" value="1"/>
</dbReference>
<dbReference type="Proteomes" id="UP000029628">
    <property type="component" value="Unassembled WGS sequence"/>
</dbReference>
<dbReference type="InterPro" id="IPR025158">
    <property type="entry name" value="Mg_chelat-rel_C"/>
</dbReference>
<reference evidence="3 4" key="1">
    <citation type="submission" date="2014-07" db="EMBL/GenBank/DDBJ databases">
        <authorList>
            <person name="McCorrison J."/>
            <person name="Sanka R."/>
            <person name="Torralba M."/>
            <person name="Gillis M."/>
            <person name="Haft D.H."/>
            <person name="Methe B."/>
            <person name="Sutton G."/>
            <person name="Nelson K.E."/>
        </authorList>
    </citation>
    <scope>NUCLEOTIDE SEQUENCE [LARGE SCALE GENOMIC DNA]</scope>
    <source>
        <strain evidence="3 4">DNF00314</strain>
    </source>
</reference>
<proteinExistence type="inferred from homology"/>
<dbReference type="Pfam" id="PF13541">
    <property type="entry name" value="ChlI"/>
    <property type="match status" value="1"/>
</dbReference>
<organism evidence="3 4">
    <name type="scientific">Veillonella montpellierensis DNF00314</name>
    <dbReference type="NCBI Taxonomy" id="1401067"/>
    <lineage>
        <taxon>Bacteria</taxon>
        <taxon>Bacillati</taxon>
        <taxon>Bacillota</taxon>
        <taxon>Negativicutes</taxon>
        <taxon>Veillonellales</taxon>
        <taxon>Veillonellaceae</taxon>
        <taxon>Veillonella</taxon>
    </lineage>
</organism>
<keyword evidence="4" id="KW-1185">Reference proteome</keyword>
<dbReference type="InterPro" id="IPR020568">
    <property type="entry name" value="Ribosomal_Su5_D2-typ_SF"/>
</dbReference>
<dbReference type="InterPro" id="IPR004482">
    <property type="entry name" value="Mg_chelat-rel"/>
</dbReference>
<dbReference type="InterPro" id="IPR003593">
    <property type="entry name" value="AAA+_ATPase"/>
</dbReference>
<dbReference type="NCBIfam" id="TIGR00368">
    <property type="entry name" value="YifB family Mg chelatase-like AAA ATPase"/>
    <property type="match status" value="1"/>
</dbReference>
<evidence type="ECO:0000259" key="2">
    <source>
        <dbReference type="SMART" id="SM00382"/>
    </source>
</evidence>
<comment type="caution">
    <text evidence="3">The sequence shown here is derived from an EMBL/GenBank/DDBJ whole genome shotgun (WGS) entry which is preliminary data.</text>
</comment>